<keyword evidence="5" id="KW-1185">Reference proteome</keyword>
<feature type="compositionally biased region" description="Low complexity" evidence="3">
    <location>
        <begin position="352"/>
        <end position="362"/>
    </location>
</feature>
<reference evidence="4" key="2">
    <citation type="submission" date="2025-08" db="UniProtKB">
        <authorList>
            <consortium name="Ensembl"/>
        </authorList>
    </citation>
    <scope>IDENTIFICATION</scope>
</reference>
<feature type="compositionally biased region" description="Polar residues" evidence="3">
    <location>
        <begin position="160"/>
        <end position="179"/>
    </location>
</feature>
<feature type="region of interest" description="Disordered" evidence="3">
    <location>
        <begin position="258"/>
        <end position="290"/>
    </location>
</feature>
<evidence type="ECO:0000256" key="1">
    <source>
        <dbReference type="ARBA" id="ARBA00010949"/>
    </source>
</evidence>
<dbReference type="Proteomes" id="UP000005226">
    <property type="component" value="Chromosome 1"/>
</dbReference>
<dbReference type="GO" id="GO:0008017">
    <property type="term" value="F:microtubule binding"/>
    <property type="evidence" value="ECO:0007669"/>
    <property type="project" value="TreeGrafter"/>
</dbReference>
<evidence type="ECO:0000256" key="2">
    <source>
        <dbReference type="ARBA" id="ARBA00023054"/>
    </source>
</evidence>
<evidence type="ECO:0000313" key="5">
    <source>
        <dbReference type="Proteomes" id="UP000005226"/>
    </source>
</evidence>
<dbReference type="Ensembl" id="ENSTRUT00000077890.1">
    <property type="protein sequence ID" value="ENSTRUP00000083673.1"/>
    <property type="gene ID" value="ENSTRUG00000022803.2"/>
</dbReference>
<dbReference type="AlphaFoldDB" id="A0A674PDE8"/>
<organism evidence="4 5">
    <name type="scientific">Takifugu rubripes</name>
    <name type="common">Japanese pufferfish</name>
    <name type="synonym">Fugu rubripes</name>
    <dbReference type="NCBI Taxonomy" id="31033"/>
    <lineage>
        <taxon>Eukaryota</taxon>
        <taxon>Metazoa</taxon>
        <taxon>Chordata</taxon>
        <taxon>Craniata</taxon>
        <taxon>Vertebrata</taxon>
        <taxon>Euteleostomi</taxon>
        <taxon>Actinopterygii</taxon>
        <taxon>Neopterygii</taxon>
        <taxon>Teleostei</taxon>
        <taxon>Neoteleostei</taxon>
        <taxon>Acanthomorphata</taxon>
        <taxon>Eupercaria</taxon>
        <taxon>Tetraodontiformes</taxon>
        <taxon>Tetradontoidea</taxon>
        <taxon>Tetraodontidae</taxon>
        <taxon>Takifugu</taxon>
    </lineage>
</organism>
<protein>
    <submittedName>
        <fullName evidence="4">Serine-rich coiled-coil domain-containing protein 2-like</fullName>
    </submittedName>
</protein>
<evidence type="ECO:0000256" key="3">
    <source>
        <dbReference type="SAM" id="MobiDB-lite"/>
    </source>
</evidence>
<proteinExistence type="inferred from homology"/>
<name>A0A674PDE8_TAKRU</name>
<keyword evidence="2" id="KW-0175">Coiled coil</keyword>
<dbReference type="GO" id="GO:0015630">
    <property type="term" value="C:microtubule cytoskeleton"/>
    <property type="evidence" value="ECO:0007669"/>
    <property type="project" value="TreeGrafter"/>
</dbReference>
<feature type="compositionally biased region" description="Low complexity" evidence="3">
    <location>
        <begin position="225"/>
        <end position="244"/>
    </location>
</feature>
<accession>A0A674PDE8</accession>
<reference evidence="4" key="3">
    <citation type="submission" date="2025-09" db="UniProtKB">
        <authorList>
            <consortium name="Ensembl"/>
        </authorList>
    </citation>
    <scope>IDENTIFICATION</scope>
</reference>
<comment type="similarity">
    <text evidence="1">Belongs to the CCSER family.</text>
</comment>
<feature type="region of interest" description="Disordered" evidence="3">
    <location>
        <begin position="24"/>
        <end position="76"/>
    </location>
</feature>
<dbReference type="PANTHER" id="PTHR22461:SF2">
    <property type="entry name" value="SERINE-RICH COILED-COIL DOMAIN-CONTAINING PROTEIN 2"/>
    <property type="match status" value="1"/>
</dbReference>
<dbReference type="PANTHER" id="PTHR22461">
    <property type="entry name" value="SERINE-RICH COILED-COIL DOMAIN-CONTAINING PROTEIN 2-RELATED"/>
    <property type="match status" value="1"/>
</dbReference>
<feature type="compositionally biased region" description="Polar residues" evidence="3">
    <location>
        <begin position="63"/>
        <end position="76"/>
    </location>
</feature>
<gene>
    <name evidence="4" type="primary">LOC105417851</name>
</gene>
<feature type="region of interest" description="Disordered" evidence="3">
    <location>
        <begin position="599"/>
        <end position="622"/>
    </location>
</feature>
<reference evidence="4 5" key="1">
    <citation type="journal article" date="2011" name="Genome Biol. Evol.">
        <title>Integration of the genetic map and genome assembly of fugu facilitates insights into distinct features of genome evolution in teleosts and mammals.</title>
        <authorList>
            <person name="Kai W."/>
            <person name="Kikuchi K."/>
            <person name="Tohari S."/>
            <person name="Chew A.K."/>
            <person name="Tay A."/>
            <person name="Fujiwara A."/>
            <person name="Hosoya S."/>
            <person name="Suetake H."/>
            <person name="Naruse K."/>
            <person name="Brenner S."/>
            <person name="Suzuki Y."/>
            <person name="Venkatesh B."/>
        </authorList>
    </citation>
    <scope>NUCLEOTIDE SEQUENCE [LARGE SCALE GENOMIC DNA]</scope>
</reference>
<sequence>MSVSSLEAPPTMPIMVSRLPKFGFQSKSASSSSGTHTGPATSADMTSTRLTNGFYHHPGPVGVNSSAAGSSPSVKQNGFLRVPVSFAVNCGQEHGGDEKSEAKRGNLCQNRSTNNRQVHPVPSQQSARTTAGKGRVLNHPATSASSRLPQSAPKTLPVSKGSSRLGQIAPNLTNGTKQAPNGPPASKPWTGRGGSLRRPQSFPHPGVSGSLFQTKQASRSHSSDDLGSASPSLSPSPSSSSPVASTRYFLYSYNRSRLKPAPSSQGSARGISTISGQTPDGGSWGRSGISVPSLLPPSSLKKPLLPTIVPSSKNSGVSYKLSRPSLNKPLRPLRATPTLTQKEEVEGETLDDMSLSSSSSLDPNHASQEYMDDFDNLGNGGVGILHLSSINDENQSCAGRRSSGLGDHDQVTSHDLKIVSGLFTEEKATENGLSDLPQGGSSLDLSPSDSCGSGGIYMWDEEGLDPLGGLTTTPGSNTTHPIGSFDSDLNTVDILTHLDSCDLDDDDLMLDADDSEASSLFSGTKLVQALLQEVQQLREELRSRDQTIAHLTLQLVGPHLPKDAAVLDVSVHHILSSCPSLRQTLLPVPLLSPPWQYQRSRPYRGRPKPGIPPHLSEKSESPQNHLLCTLHSSLVFGPEGLTVRDPCE</sequence>
<feature type="compositionally biased region" description="Basic and acidic residues" evidence="3">
    <location>
        <begin position="94"/>
        <end position="104"/>
    </location>
</feature>
<feature type="region of interest" description="Disordered" evidence="3">
    <location>
        <begin position="313"/>
        <end position="366"/>
    </location>
</feature>
<feature type="compositionally biased region" description="Low complexity" evidence="3">
    <location>
        <begin position="24"/>
        <end position="43"/>
    </location>
</feature>
<feature type="compositionally biased region" description="Polar residues" evidence="3">
    <location>
        <begin position="140"/>
        <end position="153"/>
    </location>
</feature>
<dbReference type="GO" id="GO:0001578">
    <property type="term" value="P:microtubule bundle formation"/>
    <property type="evidence" value="ECO:0007669"/>
    <property type="project" value="TreeGrafter"/>
</dbReference>
<dbReference type="InterPro" id="IPR029627">
    <property type="entry name" value="CCSER"/>
</dbReference>
<feature type="compositionally biased region" description="Polar residues" evidence="3">
    <location>
        <begin position="262"/>
        <end position="280"/>
    </location>
</feature>
<feature type="region of interest" description="Disordered" evidence="3">
    <location>
        <begin position="93"/>
        <end position="244"/>
    </location>
</feature>
<evidence type="ECO:0000313" key="4">
    <source>
        <dbReference type="Ensembl" id="ENSTRUP00000083673.1"/>
    </source>
</evidence>
<dbReference type="GeneTree" id="ENSGT00940000178304"/>
<feature type="compositionally biased region" description="Polar residues" evidence="3">
    <location>
        <begin position="107"/>
        <end position="129"/>
    </location>
</feature>